<protein>
    <submittedName>
        <fullName evidence="2">Uncharacterized protein</fullName>
    </submittedName>
</protein>
<gene>
    <name evidence="2" type="ORF">AXK11_06095</name>
</gene>
<organism evidence="2 3">
    <name type="scientific">Cephaloticoccus primus</name>
    <dbReference type="NCBI Taxonomy" id="1548207"/>
    <lineage>
        <taxon>Bacteria</taxon>
        <taxon>Pseudomonadati</taxon>
        <taxon>Verrucomicrobiota</taxon>
        <taxon>Opitutia</taxon>
        <taxon>Opitutales</taxon>
        <taxon>Opitutaceae</taxon>
        <taxon>Cephaloticoccus</taxon>
    </lineage>
</organism>
<proteinExistence type="predicted"/>
<name>A0A139SLX6_9BACT</name>
<dbReference type="EMBL" id="LSZQ01000046">
    <property type="protein sequence ID" value="KXU35556.1"/>
    <property type="molecule type" value="Genomic_DNA"/>
</dbReference>
<comment type="caution">
    <text evidence="2">The sequence shown here is derived from an EMBL/GenBank/DDBJ whole genome shotgun (WGS) entry which is preliminary data.</text>
</comment>
<sequence>MGNSLPDISIEWDDAHAKALGPELSIYRRIVNRLGSREGVETSFGDEDQGTGTPWPQVDVATANSGATVPPCAQQDEGAVGDIREMRRSLNRLRELGARITINGHLADSVALDRYEDALCREVRELELRNEEGPDASGGCFGLGGGGCLSSIITFVGLVVVLRWLFS</sequence>
<keyword evidence="1" id="KW-1133">Transmembrane helix</keyword>
<dbReference type="OrthoDB" id="9873172at2"/>
<feature type="transmembrane region" description="Helical" evidence="1">
    <location>
        <begin position="141"/>
        <end position="166"/>
    </location>
</feature>
<dbReference type="Proteomes" id="UP000070058">
    <property type="component" value="Unassembled WGS sequence"/>
</dbReference>
<keyword evidence="3" id="KW-1185">Reference proteome</keyword>
<dbReference type="AlphaFoldDB" id="A0A139SLX6"/>
<evidence type="ECO:0000313" key="2">
    <source>
        <dbReference type="EMBL" id="KXU35556.1"/>
    </source>
</evidence>
<dbReference type="RefSeq" id="WP_068630268.1">
    <property type="nucleotide sequence ID" value="NZ_LSZQ01000046.1"/>
</dbReference>
<keyword evidence="1" id="KW-0472">Membrane</keyword>
<accession>A0A139SLX6</accession>
<reference evidence="3" key="1">
    <citation type="submission" date="2016-02" db="EMBL/GenBank/DDBJ databases">
        <authorList>
            <person name="Sanders J.G."/>
            <person name="Lin J.Y."/>
            <person name="Wertz J.T."/>
            <person name="Russell J.A."/>
            <person name="Moreau C.S."/>
            <person name="Powell S."/>
        </authorList>
    </citation>
    <scope>NUCLEOTIDE SEQUENCE [LARGE SCALE GENOMIC DNA]</scope>
    <source>
        <strain evidence="3">CAG34</strain>
    </source>
</reference>
<evidence type="ECO:0000313" key="3">
    <source>
        <dbReference type="Proteomes" id="UP000070058"/>
    </source>
</evidence>
<keyword evidence="1" id="KW-0812">Transmembrane</keyword>
<evidence type="ECO:0000256" key="1">
    <source>
        <dbReference type="SAM" id="Phobius"/>
    </source>
</evidence>